<organism evidence="4 5">
    <name type="scientific">Oryza meyeriana var. granulata</name>
    <dbReference type="NCBI Taxonomy" id="110450"/>
    <lineage>
        <taxon>Eukaryota</taxon>
        <taxon>Viridiplantae</taxon>
        <taxon>Streptophyta</taxon>
        <taxon>Embryophyta</taxon>
        <taxon>Tracheophyta</taxon>
        <taxon>Spermatophyta</taxon>
        <taxon>Magnoliopsida</taxon>
        <taxon>Liliopsida</taxon>
        <taxon>Poales</taxon>
        <taxon>Poaceae</taxon>
        <taxon>BOP clade</taxon>
        <taxon>Oryzoideae</taxon>
        <taxon>Oryzeae</taxon>
        <taxon>Oryzinae</taxon>
        <taxon>Oryza</taxon>
        <taxon>Oryza meyeriana</taxon>
    </lineage>
</organism>
<dbReference type="OrthoDB" id="621451at2759"/>
<protein>
    <submittedName>
        <fullName evidence="4">Uncharacterized protein</fullName>
    </submittedName>
</protein>
<dbReference type="Gene3D" id="3.80.10.10">
    <property type="entry name" value="Ribonuclease Inhibitor"/>
    <property type="match status" value="1"/>
</dbReference>
<dbReference type="PANTHER" id="PTHR19338">
    <property type="entry name" value="TRANSLOCASE OF INNER MITOCHONDRIAL MEMBRANE 13 HOMOLOG"/>
    <property type="match status" value="1"/>
</dbReference>
<dbReference type="Gene3D" id="3.40.50.300">
    <property type="entry name" value="P-loop containing nucleotide triphosphate hydrolases"/>
    <property type="match status" value="1"/>
</dbReference>
<dbReference type="Gene3D" id="1.20.5.4130">
    <property type="match status" value="1"/>
</dbReference>
<gene>
    <name evidence="4" type="ORF">E2562_032483</name>
</gene>
<comment type="caution">
    <text evidence="4">The sequence shown here is derived from an EMBL/GenBank/DDBJ whole genome shotgun (WGS) entry which is preliminary data.</text>
</comment>
<dbReference type="InterPro" id="IPR058922">
    <property type="entry name" value="WHD_DRP"/>
</dbReference>
<dbReference type="Pfam" id="PF23598">
    <property type="entry name" value="LRR_14"/>
    <property type="match status" value="1"/>
</dbReference>
<evidence type="ECO:0000259" key="2">
    <source>
        <dbReference type="Pfam" id="PF23559"/>
    </source>
</evidence>
<dbReference type="AlphaFoldDB" id="A0A6G1ES00"/>
<reference evidence="4 5" key="1">
    <citation type="submission" date="2019-11" db="EMBL/GenBank/DDBJ databases">
        <title>Whole genome sequence of Oryza granulata.</title>
        <authorList>
            <person name="Li W."/>
        </authorList>
    </citation>
    <scope>NUCLEOTIDE SEQUENCE [LARGE SCALE GENOMIC DNA]</scope>
    <source>
        <strain evidence="5">cv. Menghai</strain>
        <tissue evidence="4">Leaf</tissue>
    </source>
</reference>
<keyword evidence="1" id="KW-0677">Repeat</keyword>
<dbReference type="SUPFAM" id="SSF52540">
    <property type="entry name" value="P-loop containing nucleoside triphosphate hydrolases"/>
    <property type="match status" value="1"/>
</dbReference>
<dbReference type="Pfam" id="PF23559">
    <property type="entry name" value="WHD_DRP"/>
    <property type="match status" value="1"/>
</dbReference>
<dbReference type="Proteomes" id="UP000479710">
    <property type="component" value="Unassembled WGS sequence"/>
</dbReference>
<dbReference type="PANTHER" id="PTHR19338:SF30">
    <property type="entry name" value="NB-ARC DOMAIN-CONTAINING PROTEIN"/>
    <property type="match status" value="1"/>
</dbReference>
<dbReference type="InterPro" id="IPR055414">
    <property type="entry name" value="LRR_R13L4/SHOC2-like"/>
</dbReference>
<dbReference type="EMBL" id="SPHZ02000003">
    <property type="protein sequence ID" value="KAF0927397.1"/>
    <property type="molecule type" value="Genomic_DNA"/>
</dbReference>
<accession>A0A6G1ES00</accession>
<proteinExistence type="predicted"/>
<sequence>MAPAVSASQGDLQHLLDDYLIEPSDTAPQDSTAACWAKEVHELSYDVDDFADELTTKLHCGGEGSSSNTASKKTNMIARLRGELHRWRWIADEITLFRARVKEAIRRHESYNLARCTSSPREEDDESGDERRRFLSLTLGMDVHGQLVGRDSRVGSLVRWLADGERKCKVGSILGLGGVGKTTVATEIYRLHGRQLESPFECRAFVRTSRKPDMTKILTDMLSQLRPQHQHQSQDVWEVDRLIETIRAHLQDKKEDYIIRKDNLVKQWMAEGFINPIENKDMEEVAGNYFDELVISQLNFLNRYKDYEKFREKASCPAFKKATEGLRQLQTLEVDARATAVPLDIVRAQCLLHLPLILLELLPNCHRYIFTSIPRWTGKLDRLRILNIAAMQISQDDHDSLKGLGSLTSLSLLVQTAPAQRIIVANAGFLALKYFMFVCTAPCMIFAEGAMPSVQRLNLRLNANEFKQYGTLEPGFEHLVALEEISVRIGGADADESDKEEVESALRTAIRKHPSTLMVDIQWVDWIFGVEGRDLDEDS</sequence>
<evidence type="ECO:0000313" key="5">
    <source>
        <dbReference type="Proteomes" id="UP000479710"/>
    </source>
</evidence>
<feature type="domain" description="Disease resistance protein winged helix" evidence="2">
    <location>
        <begin position="255"/>
        <end position="302"/>
    </location>
</feature>
<dbReference type="InterPro" id="IPR027417">
    <property type="entry name" value="P-loop_NTPase"/>
</dbReference>
<feature type="non-terminal residue" evidence="4">
    <location>
        <position position="539"/>
    </location>
</feature>
<feature type="domain" description="Disease resistance R13L4/SHOC-2-like LRR" evidence="3">
    <location>
        <begin position="312"/>
        <end position="515"/>
    </location>
</feature>
<dbReference type="GO" id="GO:0006952">
    <property type="term" value="P:defense response"/>
    <property type="evidence" value="ECO:0007669"/>
    <property type="project" value="UniProtKB-KW"/>
</dbReference>
<dbReference type="InterPro" id="IPR032675">
    <property type="entry name" value="LRR_dom_sf"/>
</dbReference>
<evidence type="ECO:0000259" key="3">
    <source>
        <dbReference type="Pfam" id="PF23598"/>
    </source>
</evidence>
<name>A0A6G1ES00_9ORYZ</name>
<keyword evidence="5" id="KW-1185">Reference proteome</keyword>
<dbReference type="GO" id="GO:0043531">
    <property type="term" value="F:ADP binding"/>
    <property type="evidence" value="ECO:0007669"/>
    <property type="project" value="InterPro"/>
</dbReference>
<evidence type="ECO:0000313" key="4">
    <source>
        <dbReference type="EMBL" id="KAF0927397.1"/>
    </source>
</evidence>
<evidence type="ECO:0000256" key="1">
    <source>
        <dbReference type="ARBA" id="ARBA00022737"/>
    </source>
</evidence>